<name>A0ABN7PP96_TIMPD</name>
<dbReference type="Proteomes" id="UP001153148">
    <property type="component" value="Unassembled WGS sequence"/>
</dbReference>
<keyword evidence="2" id="KW-0677">Repeat</keyword>
<evidence type="ECO:0000313" key="5">
    <source>
        <dbReference type="EMBL" id="CAG2069506.1"/>
    </source>
</evidence>
<dbReference type="PANTHER" id="PTHR13720:SF55">
    <property type="entry name" value="ECHINODERM MICROTUBULE-ASSOCIATED PROTEIN-LIKE CG42247"/>
    <property type="match status" value="1"/>
</dbReference>
<comment type="caution">
    <text evidence="5">The sequence shown here is derived from an EMBL/GenBank/DDBJ whole genome shotgun (WGS) entry which is preliminary data.</text>
</comment>
<evidence type="ECO:0000256" key="4">
    <source>
        <dbReference type="SAM" id="MobiDB-lite"/>
    </source>
</evidence>
<dbReference type="SUPFAM" id="SSF50998">
    <property type="entry name" value="Quinoprotein alcohol dehydrogenase-like"/>
    <property type="match status" value="1"/>
</dbReference>
<dbReference type="Pfam" id="PF00400">
    <property type="entry name" value="WD40"/>
    <property type="match status" value="1"/>
</dbReference>
<organism evidence="5 6">
    <name type="scientific">Timema podura</name>
    <name type="common">Walking stick</name>
    <dbReference type="NCBI Taxonomy" id="61482"/>
    <lineage>
        <taxon>Eukaryota</taxon>
        <taxon>Metazoa</taxon>
        <taxon>Ecdysozoa</taxon>
        <taxon>Arthropoda</taxon>
        <taxon>Hexapoda</taxon>
        <taxon>Insecta</taxon>
        <taxon>Pterygota</taxon>
        <taxon>Neoptera</taxon>
        <taxon>Polyneoptera</taxon>
        <taxon>Phasmatodea</taxon>
        <taxon>Timematodea</taxon>
        <taxon>Timematoidea</taxon>
        <taxon>Timematidae</taxon>
        <taxon>Timema</taxon>
    </lineage>
</organism>
<dbReference type="InterPro" id="IPR011047">
    <property type="entry name" value="Quinoprotein_ADH-like_sf"/>
</dbReference>
<gene>
    <name evidence="5" type="ORF">TPAB3V08_LOCUS16448</name>
</gene>
<evidence type="ECO:0000256" key="1">
    <source>
        <dbReference type="ARBA" id="ARBA00022574"/>
    </source>
</evidence>
<dbReference type="InterPro" id="IPR015943">
    <property type="entry name" value="WD40/YVTN_repeat-like_dom_sf"/>
</dbReference>
<evidence type="ECO:0000256" key="2">
    <source>
        <dbReference type="ARBA" id="ARBA00022737"/>
    </source>
</evidence>
<evidence type="ECO:0000313" key="6">
    <source>
        <dbReference type="Proteomes" id="UP001153148"/>
    </source>
</evidence>
<dbReference type="SMART" id="SM00320">
    <property type="entry name" value="WD40"/>
    <property type="match status" value="1"/>
</dbReference>
<dbReference type="InterPro" id="IPR001680">
    <property type="entry name" value="WD40_rpt"/>
</dbReference>
<feature type="repeat" description="WD" evidence="3">
    <location>
        <begin position="45"/>
        <end position="77"/>
    </location>
</feature>
<dbReference type="PANTHER" id="PTHR13720">
    <property type="entry name" value="WD-40 REPEAT PROTEIN"/>
    <property type="match status" value="1"/>
</dbReference>
<feature type="non-terminal residue" evidence="5">
    <location>
        <position position="1"/>
    </location>
</feature>
<dbReference type="PROSITE" id="PS50294">
    <property type="entry name" value="WD_REPEATS_REGION"/>
    <property type="match status" value="1"/>
</dbReference>
<keyword evidence="6" id="KW-1185">Reference proteome</keyword>
<dbReference type="EMBL" id="CAJPIN010146130">
    <property type="protein sequence ID" value="CAG2069506.1"/>
    <property type="molecule type" value="Genomic_DNA"/>
</dbReference>
<reference evidence="5" key="1">
    <citation type="submission" date="2021-03" db="EMBL/GenBank/DDBJ databases">
        <authorList>
            <person name="Tran Van P."/>
        </authorList>
    </citation>
    <scope>NUCLEOTIDE SEQUENCE</scope>
</reference>
<proteinExistence type="predicted"/>
<feature type="region of interest" description="Disordered" evidence="4">
    <location>
        <begin position="1"/>
        <end position="23"/>
    </location>
</feature>
<accession>A0ABN7PP96</accession>
<sequence length="86" mass="9729">LPESAGGVRSIYPQRPGRNDGNIYVGTTRNNIMEGSLQRRFNQVVFGHGRQLWGLAVHPDDELFATAGHDKNIALWNRQKLIWSTQ</sequence>
<dbReference type="Gene3D" id="2.130.10.10">
    <property type="entry name" value="YVTN repeat-like/Quinoprotein amine dehydrogenase"/>
    <property type="match status" value="2"/>
</dbReference>
<dbReference type="InterPro" id="IPR050630">
    <property type="entry name" value="WD_repeat_EMAP"/>
</dbReference>
<keyword evidence="1 3" id="KW-0853">WD repeat</keyword>
<dbReference type="PROSITE" id="PS50082">
    <property type="entry name" value="WD_REPEATS_2"/>
    <property type="match status" value="1"/>
</dbReference>
<evidence type="ECO:0000256" key="3">
    <source>
        <dbReference type="PROSITE-ProRule" id="PRU00221"/>
    </source>
</evidence>
<feature type="non-terminal residue" evidence="5">
    <location>
        <position position="86"/>
    </location>
</feature>
<protein>
    <submittedName>
        <fullName evidence="5">Uncharacterized protein</fullName>
    </submittedName>
</protein>